<accession>A0A0V0RIW2</accession>
<comment type="caution">
    <text evidence="1">The sequence shown here is derived from an EMBL/GenBank/DDBJ whole genome shotgun (WGS) entry which is preliminary data.</text>
</comment>
<dbReference type="AlphaFoldDB" id="A0A0V0RIW2"/>
<keyword evidence="2" id="KW-1185">Reference proteome</keyword>
<name>A0A0V0RIW2_9BILA</name>
<dbReference type="OrthoDB" id="10289047at2759"/>
<dbReference type="Proteomes" id="UP000054630">
    <property type="component" value="Unassembled WGS sequence"/>
</dbReference>
<dbReference type="EMBL" id="JYDL01000160">
    <property type="protein sequence ID" value="KRX14433.1"/>
    <property type="molecule type" value="Genomic_DNA"/>
</dbReference>
<gene>
    <name evidence="1" type="ORF">T07_12860</name>
</gene>
<organism evidence="1 2">
    <name type="scientific">Trichinella nelsoni</name>
    <dbReference type="NCBI Taxonomy" id="6336"/>
    <lineage>
        <taxon>Eukaryota</taxon>
        <taxon>Metazoa</taxon>
        <taxon>Ecdysozoa</taxon>
        <taxon>Nematoda</taxon>
        <taxon>Enoplea</taxon>
        <taxon>Dorylaimia</taxon>
        <taxon>Trichinellida</taxon>
        <taxon>Trichinellidae</taxon>
        <taxon>Trichinella</taxon>
    </lineage>
</organism>
<evidence type="ECO:0000313" key="2">
    <source>
        <dbReference type="Proteomes" id="UP000054630"/>
    </source>
</evidence>
<sequence>MPNYNDYLLRNIESKNDTMILRSRNVSMPPNSFQLSNISMLVMYFALKRKLNFVIVDRNYVFIAVLGLHYIR</sequence>
<proteinExistence type="predicted"/>
<reference evidence="1 2" key="1">
    <citation type="submission" date="2015-01" db="EMBL/GenBank/DDBJ databases">
        <title>Evolution of Trichinella species and genotypes.</title>
        <authorList>
            <person name="Korhonen P.K."/>
            <person name="Edoardo P."/>
            <person name="Giuseppe L.R."/>
            <person name="Gasser R.B."/>
        </authorList>
    </citation>
    <scope>NUCLEOTIDE SEQUENCE [LARGE SCALE GENOMIC DNA]</scope>
    <source>
        <strain evidence="1">ISS37</strain>
    </source>
</reference>
<protein>
    <submittedName>
        <fullName evidence="1">Uncharacterized protein</fullName>
    </submittedName>
</protein>
<evidence type="ECO:0000313" key="1">
    <source>
        <dbReference type="EMBL" id="KRX14433.1"/>
    </source>
</evidence>